<comment type="catalytic activity">
    <reaction evidence="2">
        <text>N-terminal N-formyl-L-methionyl-[peptide] + H2O = N-terminal L-methionyl-[peptide] + formate</text>
        <dbReference type="Rhea" id="RHEA:24420"/>
        <dbReference type="Rhea" id="RHEA-COMP:10639"/>
        <dbReference type="Rhea" id="RHEA-COMP:10640"/>
        <dbReference type="ChEBI" id="CHEBI:15377"/>
        <dbReference type="ChEBI" id="CHEBI:15740"/>
        <dbReference type="ChEBI" id="CHEBI:49298"/>
        <dbReference type="ChEBI" id="CHEBI:64731"/>
        <dbReference type="EC" id="3.5.1.88"/>
    </reaction>
</comment>
<dbReference type="InterPro" id="IPR036821">
    <property type="entry name" value="Peptide_deformylase_sf"/>
</dbReference>
<organism evidence="3">
    <name type="scientific">Desulfatirhabdium butyrativorans</name>
    <dbReference type="NCBI Taxonomy" id="340467"/>
    <lineage>
        <taxon>Bacteria</taxon>
        <taxon>Pseudomonadati</taxon>
        <taxon>Thermodesulfobacteriota</taxon>
        <taxon>Desulfobacteria</taxon>
        <taxon>Desulfobacterales</taxon>
        <taxon>Desulfatirhabdiaceae</taxon>
        <taxon>Desulfatirhabdium</taxon>
    </lineage>
</organism>
<dbReference type="EC" id="3.5.1.88" evidence="2"/>
<keyword evidence="2 3" id="KW-0378">Hydrolase</keyword>
<dbReference type="CDD" id="cd00487">
    <property type="entry name" value="Pep_deformylase"/>
    <property type="match status" value="1"/>
</dbReference>
<keyword evidence="2" id="KW-0648">Protein biosynthesis</keyword>
<dbReference type="SUPFAM" id="SSF56420">
    <property type="entry name" value="Peptide deformylase"/>
    <property type="match status" value="1"/>
</dbReference>
<feature type="active site" evidence="2">
    <location>
        <position position="137"/>
    </location>
</feature>
<keyword evidence="2" id="KW-0479">Metal-binding</keyword>
<proteinExistence type="inferred from homology"/>
<dbReference type="PANTHER" id="PTHR10458">
    <property type="entry name" value="PEPTIDE DEFORMYLASE"/>
    <property type="match status" value="1"/>
</dbReference>
<comment type="function">
    <text evidence="2">Removes the formyl group from the N-terminal Met of newly synthesized proteins. Requires at least a dipeptide for an efficient rate of reaction. N-terminal L-methionine is a prerequisite for activity but the enzyme has broad specificity at other positions.</text>
</comment>
<comment type="cofactor">
    <cofactor evidence="2">
        <name>Fe(2+)</name>
        <dbReference type="ChEBI" id="CHEBI:29033"/>
    </cofactor>
    <text evidence="2">Binds 1 Fe(2+) ion.</text>
</comment>
<protein>
    <recommendedName>
        <fullName evidence="2">Peptide deformylase</fullName>
        <shortName evidence="2">PDF</shortName>
        <ecNumber evidence="2">3.5.1.88</ecNumber>
    </recommendedName>
    <alternativeName>
        <fullName evidence="2">Polypeptide deformylase</fullName>
    </alternativeName>
</protein>
<comment type="similarity">
    <text evidence="1 2">Belongs to the polypeptide deformylase family.</text>
</comment>
<reference evidence="3" key="1">
    <citation type="journal article" date="2020" name="mSystems">
        <title>Genome- and Community-Level Interaction Insights into Carbon Utilization and Element Cycling Functions of Hydrothermarchaeota in Hydrothermal Sediment.</title>
        <authorList>
            <person name="Zhou Z."/>
            <person name="Liu Y."/>
            <person name="Xu W."/>
            <person name="Pan J."/>
            <person name="Luo Z.H."/>
            <person name="Li M."/>
        </authorList>
    </citation>
    <scope>NUCLEOTIDE SEQUENCE [LARGE SCALE GENOMIC DNA]</scope>
    <source>
        <strain evidence="3">SpSt-477</strain>
    </source>
</reference>
<dbReference type="Pfam" id="PF01327">
    <property type="entry name" value="Pep_deformylase"/>
    <property type="match status" value="1"/>
</dbReference>
<evidence type="ECO:0000256" key="2">
    <source>
        <dbReference type="HAMAP-Rule" id="MF_00163"/>
    </source>
</evidence>
<feature type="binding site" evidence="2">
    <location>
        <position position="94"/>
    </location>
    <ligand>
        <name>Fe cation</name>
        <dbReference type="ChEBI" id="CHEBI:24875"/>
    </ligand>
</feature>
<accession>A0A7C4VQZ0</accession>
<dbReference type="GO" id="GO:0046872">
    <property type="term" value="F:metal ion binding"/>
    <property type="evidence" value="ECO:0007669"/>
    <property type="project" value="UniProtKB-KW"/>
</dbReference>
<dbReference type="PRINTS" id="PR01576">
    <property type="entry name" value="PDEFORMYLASE"/>
</dbReference>
<feature type="binding site" evidence="2">
    <location>
        <position position="140"/>
    </location>
    <ligand>
        <name>Fe cation</name>
        <dbReference type="ChEBI" id="CHEBI:24875"/>
    </ligand>
</feature>
<dbReference type="NCBIfam" id="NF001159">
    <property type="entry name" value="PRK00150.1-3"/>
    <property type="match status" value="1"/>
</dbReference>
<dbReference type="Gene3D" id="3.90.45.10">
    <property type="entry name" value="Peptide deformylase"/>
    <property type="match status" value="1"/>
</dbReference>
<dbReference type="InterPro" id="IPR023635">
    <property type="entry name" value="Peptide_deformylase"/>
</dbReference>
<comment type="caution">
    <text evidence="3">The sequence shown here is derived from an EMBL/GenBank/DDBJ whole genome shotgun (WGS) entry which is preliminary data.</text>
</comment>
<gene>
    <name evidence="2 3" type="primary">def</name>
    <name evidence="3" type="ORF">ENS29_10815</name>
</gene>
<dbReference type="PANTHER" id="PTHR10458:SF22">
    <property type="entry name" value="PEPTIDE DEFORMYLASE"/>
    <property type="match status" value="1"/>
</dbReference>
<dbReference type="NCBIfam" id="TIGR00079">
    <property type="entry name" value="pept_deformyl"/>
    <property type="match status" value="1"/>
</dbReference>
<dbReference type="EMBL" id="DSUH01000248">
    <property type="protein sequence ID" value="HGU33333.1"/>
    <property type="molecule type" value="Genomic_DNA"/>
</dbReference>
<keyword evidence="2" id="KW-0408">Iron</keyword>
<dbReference type="AlphaFoldDB" id="A0A7C4VQZ0"/>
<feature type="binding site" evidence="2">
    <location>
        <position position="136"/>
    </location>
    <ligand>
        <name>Fe cation</name>
        <dbReference type="ChEBI" id="CHEBI:24875"/>
    </ligand>
</feature>
<dbReference type="HAMAP" id="MF_00163">
    <property type="entry name" value="Pep_deformylase"/>
    <property type="match status" value="1"/>
</dbReference>
<dbReference type="GO" id="GO:0042586">
    <property type="term" value="F:peptide deformylase activity"/>
    <property type="evidence" value="ECO:0007669"/>
    <property type="project" value="UniProtKB-UniRule"/>
</dbReference>
<evidence type="ECO:0000256" key="1">
    <source>
        <dbReference type="ARBA" id="ARBA00010759"/>
    </source>
</evidence>
<name>A0A7C4VQZ0_9BACT</name>
<dbReference type="PIRSF" id="PIRSF004749">
    <property type="entry name" value="Pep_def"/>
    <property type="match status" value="1"/>
</dbReference>
<sequence length="173" mass="19588">MERLTIYTFPSPILKRKVQPVVNIDGKLQQIIEAMAQTMYQAKGLGLAAPQVGIDARFFIYDVREKDAPNQLSVLINPRIVEAEGEIISSNEGCLSVPDYRSDVKRFERILVEGVDRNGTPLRFELEGLPAIVMQHEIDHLEGILFIDRISALKRNLYKNRILKKLKRESAGG</sequence>
<evidence type="ECO:0000313" key="3">
    <source>
        <dbReference type="EMBL" id="HGU33333.1"/>
    </source>
</evidence>
<dbReference type="GO" id="GO:0006412">
    <property type="term" value="P:translation"/>
    <property type="evidence" value="ECO:0007669"/>
    <property type="project" value="UniProtKB-UniRule"/>
</dbReference>